<dbReference type="GeneID" id="20811222"/>
<feature type="transmembrane region" description="Helical" evidence="11">
    <location>
        <begin position="97"/>
        <end position="124"/>
    </location>
</feature>
<dbReference type="InterPro" id="IPR051280">
    <property type="entry name" value="Cl-channel/antiporter"/>
</dbReference>
<keyword evidence="4" id="KW-0677">Repeat</keyword>
<dbReference type="Gene3D" id="1.10.3080.10">
    <property type="entry name" value="Clc chloride channel"/>
    <property type="match status" value="1"/>
</dbReference>
<dbReference type="EMBL" id="KI913135">
    <property type="protein sequence ID" value="ETV76768.1"/>
    <property type="molecule type" value="Genomic_DNA"/>
</dbReference>
<feature type="region of interest" description="Disordered" evidence="12">
    <location>
        <begin position="818"/>
        <end position="850"/>
    </location>
</feature>
<dbReference type="PANTHER" id="PTHR11689:SF136">
    <property type="entry name" value="H(+)_CL(-) EXCHANGE TRANSPORTER 7"/>
    <property type="match status" value="1"/>
</dbReference>
<dbReference type="RefSeq" id="XP_009833679.1">
    <property type="nucleotide sequence ID" value="XM_009835377.1"/>
</dbReference>
<evidence type="ECO:0000256" key="12">
    <source>
        <dbReference type="SAM" id="MobiDB-lite"/>
    </source>
</evidence>
<dbReference type="InterPro" id="IPR000644">
    <property type="entry name" value="CBS_dom"/>
</dbReference>
<dbReference type="InterPro" id="IPR001807">
    <property type="entry name" value="ClC"/>
</dbReference>
<sequence>MRRRARDIESLDYDLFESVVNKSGLSYKYRDGRERRFSVFFRWVLTWFTGFLTALAGIVLLFCTQHISILKRQVMEHYINTPSSSLHIHEENDSRPLVYGVLLGINVGLVSIAAILTIFVEPVAAGSGISEIKSMLNGMKIPRMLRFRTLCCKLIGTICSVAGGLPVGKEGPMIHSGGIIAAGLSQGKSNALGYDTSFTYFAGFRNDHEKRDFLSCGAAAGVAAAFGAPIGGVLFVLEEGASFWNQSLTWRTLFCAMVSTFTLAFFISGMAASWGTLGGQAGTFTLGPFTLSTYQVWEIPIFICMGAGGGVQGALFNAVNLRLSRFRGRWIQTKGVMVLEAVVLAVAVTTVAFWLSATWGSCHPLPPLKPVASVGGSTKEDEDAYPYRDEMVRFYCPRGEYNDLATLLLSPGESAIRHLFHAPPETFDMYNLVVFWLATTCLACWTYGLKVPSGLFIPALLVGAAYGRLWTRLINHVTLHMPHAKTTDARIYGLIGSAAMLGGITRMTISLTVILLECTGNVEYGLPLIVTLFSARWVGNYFNHGIYDIHIHLRQLPFLDWDPPVEGSRMRVKHVMTRHPKSVRTVERAGLIWDYLSLTTHNGFPVVVDDPTFGPKFFAGIILRKQLTVLLAQKDFASLKPRPFSRHPPQEPNDVAGDAAATCLSYQDMEAAYPNYPEPDVGYTLSDAERDLWVDLTPYMNQTPFVIQEEAPFTRAYRLFRSSGLRHLVVVNRHMNVKGLITRRELEEDHCARCWRLSRGDGLDDDPDTYNYSTKDSSTTTTLSGWSGIPHRLLKRSIDRHDQVRRMLHMSKTQPLLDGDDVWRPLEPASARGRRHDDDDETKDDDVLVV</sequence>
<dbReference type="Pfam" id="PF00571">
    <property type="entry name" value="CBS"/>
    <property type="match status" value="1"/>
</dbReference>
<feature type="domain" description="CBS" evidence="13">
    <location>
        <begin position="700"/>
        <end position="757"/>
    </location>
</feature>
<evidence type="ECO:0000256" key="10">
    <source>
        <dbReference type="PROSITE-ProRule" id="PRU00703"/>
    </source>
</evidence>
<keyword evidence="6 11" id="KW-0406">Ion transport</keyword>
<evidence type="ECO:0000256" key="2">
    <source>
        <dbReference type="ARBA" id="ARBA00022448"/>
    </source>
</evidence>
<dbReference type="OrthoDB" id="428525at2759"/>
<comment type="similarity">
    <text evidence="11">Belongs to the chloride channel (TC 2.A.49) family.</text>
</comment>
<feature type="transmembrane region" description="Helical" evidence="11">
    <location>
        <begin position="294"/>
        <end position="316"/>
    </location>
</feature>
<keyword evidence="5 11" id="KW-1133">Transmembrane helix</keyword>
<dbReference type="AlphaFoldDB" id="W4GCT9"/>
<dbReference type="Pfam" id="PF00654">
    <property type="entry name" value="Voltage_CLC"/>
    <property type="match status" value="1"/>
</dbReference>
<feature type="transmembrane region" description="Helical" evidence="11">
    <location>
        <begin position="429"/>
        <end position="448"/>
    </location>
</feature>
<feature type="transmembrane region" description="Helical" evidence="11">
    <location>
        <begin position="455"/>
        <end position="471"/>
    </location>
</feature>
<gene>
    <name evidence="14" type="ORF">H257_09226</name>
</gene>
<accession>W4GCT9</accession>
<dbReference type="RefSeq" id="XP_009833681.1">
    <property type="nucleotide sequence ID" value="XM_009835379.1"/>
</dbReference>
<keyword evidence="3 11" id="KW-0812">Transmembrane</keyword>
<dbReference type="STRING" id="112090.W4GCT9"/>
<keyword evidence="9 11" id="KW-0868">Chloride</keyword>
<evidence type="ECO:0000256" key="3">
    <source>
        <dbReference type="ARBA" id="ARBA00022692"/>
    </source>
</evidence>
<proteinExistence type="inferred from homology"/>
<evidence type="ECO:0000256" key="8">
    <source>
        <dbReference type="ARBA" id="ARBA00023136"/>
    </source>
</evidence>
<feature type="transmembrane region" description="Helical" evidence="11">
    <location>
        <begin position="249"/>
        <end position="274"/>
    </location>
</feature>
<evidence type="ECO:0000256" key="4">
    <source>
        <dbReference type="ARBA" id="ARBA00022737"/>
    </source>
</evidence>
<evidence type="ECO:0000256" key="9">
    <source>
        <dbReference type="ARBA" id="ARBA00023214"/>
    </source>
</evidence>
<dbReference type="EMBL" id="KI913135">
    <property type="protein sequence ID" value="ETV76767.1"/>
    <property type="molecule type" value="Genomic_DNA"/>
</dbReference>
<dbReference type="InterPro" id="IPR046342">
    <property type="entry name" value="CBS_dom_sf"/>
</dbReference>
<name>W4GCT9_APHAT</name>
<dbReference type="PROSITE" id="PS51371">
    <property type="entry name" value="CBS"/>
    <property type="match status" value="1"/>
</dbReference>
<evidence type="ECO:0000256" key="11">
    <source>
        <dbReference type="RuleBase" id="RU361221"/>
    </source>
</evidence>
<protein>
    <recommendedName>
        <fullName evidence="11">Chloride channel protein</fullName>
    </recommendedName>
</protein>
<dbReference type="PRINTS" id="PR00762">
    <property type="entry name" value="CLCHANNEL"/>
</dbReference>
<feature type="transmembrane region" description="Helical" evidence="11">
    <location>
        <begin position="337"/>
        <end position="357"/>
    </location>
</feature>
<dbReference type="VEuPathDB" id="FungiDB:H257_09226"/>
<feature type="transmembrane region" description="Helical" evidence="11">
    <location>
        <begin position="145"/>
        <end position="165"/>
    </location>
</feature>
<reference evidence="14" key="1">
    <citation type="submission" date="2013-12" db="EMBL/GenBank/DDBJ databases">
        <title>The Genome Sequence of Aphanomyces astaci APO3.</title>
        <authorList>
            <consortium name="The Broad Institute Genomics Platform"/>
            <person name="Russ C."/>
            <person name="Tyler B."/>
            <person name="van West P."/>
            <person name="Dieguez-Uribeondo J."/>
            <person name="Young S.K."/>
            <person name="Zeng Q."/>
            <person name="Gargeya S."/>
            <person name="Fitzgerald M."/>
            <person name="Abouelleil A."/>
            <person name="Alvarado L."/>
            <person name="Chapman S.B."/>
            <person name="Gainer-Dewar J."/>
            <person name="Goldberg J."/>
            <person name="Griggs A."/>
            <person name="Gujja S."/>
            <person name="Hansen M."/>
            <person name="Howarth C."/>
            <person name="Imamovic A."/>
            <person name="Ireland A."/>
            <person name="Larimer J."/>
            <person name="McCowan C."/>
            <person name="Murphy C."/>
            <person name="Pearson M."/>
            <person name="Poon T.W."/>
            <person name="Priest M."/>
            <person name="Roberts A."/>
            <person name="Saif S."/>
            <person name="Shea T."/>
            <person name="Sykes S."/>
            <person name="Wortman J."/>
            <person name="Nusbaum C."/>
            <person name="Birren B."/>
        </authorList>
    </citation>
    <scope>NUCLEOTIDE SEQUENCE [LARGE SCALE GENOMIC DNA]</scope>
    <source>
        <strain evidence="14">APO3</strain>
    </source>
</reference>
<feature type="transmembrane region" description="Helical" evidence="11">
    <location>
        <begin position="40"/>
        <end position="62"/>
    </location>
</feature>
<organism evidence="14">
    <name type="scientific">Aphanomyces astaci</name>
    <name type="common">Crayfish plague agent</name>
    <dbReference type="NCBI Taxonomy" id="112090"/>
    <lineage>
        <taxon>Eukaryota</taxon>
        <taxon>Sar</taxon>
        <taxon>Stramenopiles</taxon>
        <taxon>Oomycota</taxon>
        <taxon>Saprolegniomycetes</taxon>
        <taxon>Saprolegniales</taxon>
        <taxon>Verrucalvaceae</taxon>
        <taxon>Aphanomyces</taxon>
    </lineage>
</organism>
<comment type="subcellular location">
    <subcellularLocation>
        <location evidence="1 11">Membrane</location>
        <topology evidence="1 11">Multi-pass membrane protein</topology>
    </subcellularLocation>
</comment>
<comment type="caution">
    <text evidence="11">Lacks conserved residue(s) required for the propagation of feature annotation.</text>
</comment>
<dbReference type="Gene3D" id="3.10.580.10">
    <property type="entry name" value="CBS-domain"/>
    <property type="match status" value="1"/>
</dbReference>
<dbReference type="SUPFAM" id="SSF54631">
    <property type="entry name" value="CBS-domain pair"/>
    <property type="match status" value="1"/>
</dbReference>
<dbReference type="PANTHER" id="PTHR11689">
    <property type="entry name" value="CHLORIDE CHANNEL PROTEIN CLC FAMILY MEMBER"/>
    <property type="match status" value="1"/>
</dbReference>
<dbReference type="SUPFAM" id="SSF81340">
    <property type="entry name" value="Clc chloride channel"/>
    <property type="match status" value="1"/>
</dbReference>
<evidence type="ECO:0000259" key="13">
    <source>
        <dbReference type="PROSITE" id="PS51371"/>
    </source>
</evidence>
<feature type="transmembrane region" description="Helical" evidence="11">
    <location>
        <begin position="218"/>
        <end position="237"/>
    </location>
</feature>
<evidence type="ECO:0000256" key="5">
    <source>
        <dbReference type="ARBA" id="ARBA00022989"/>
    </source>
</evidence>
<dbReference type="InterPro" id="IPR014743">
    <property type="entry name" value="Cl-channel_core"/>
</dbReference>
<keyword evidence="2 11" id="KW-0813">Transport</keyword>
<dbReference type="CDD" id="cd04591">
    <property type="entry name" value="CBS_pair_voltage-gated_CLC_euk_bac"/>
    <property type="match status" value="1"/>
</dbReference>
<keyword evidence="8 11" id="KW-0472">Membrane</keyword>
<keyword evidence="7 10" id="KW-0129">CBS domain</keyword>
<dbReference type="GO" id="GO:0005254">
    <property type="term" value="F:chloride channel activity"/>
    <property type="evidence" value="ECO:0007669"/>
    <property type="project" value="UniProtKB-UniRule"/>
</dbReference>
<evidence type="ECO:0000256" key="7">
    <source>
        <dbReference type="ARBA" id="ARBA00023122"/>
    </source>
</evidence>
<evidence type="ECO:0000256" key="1">
    <source>
        <dbReference type="ARBA" id="ARBA00004141"/>
    </source>
</evidence>
<evidence type="ECO:0000256" key="6">
    <source>
        <dbReference type="ARBA" id="ARBA00023065"/>
    </source>
</evidence>
<evidence type="ECO:0000313" key="14">
    <source>
        <dbReference type="EMBL" id="ETV76768.1"/>
    </source>
</evidence>
<dbReference type="GO" id="GO:0016020">
    <property type="term" value="C:membrane"/>
    <property type="evidence" value="ECO:0007669"/>
    <property type="project" value="UniProtKB-SubCell"/>
</dbReference>